<name>A0AA39JLY3_ARMTA</name>
<evidence type="ECO:0000313" key="1">
    <source>
        <dbReference type="EMBL" id="KAK0444657.1"/>
    </source>
</evidence>
<comment type="caution">
    <text evidence="1">The sequence shown here is derived from an EMBL/GenBank/DDBJ whole genome shotgun (WGS) entry which is preliminary data.</text>
</comment>
<organism evidence="1 2">
    <name type="scientific">Armillaria tabescens</name>
    <name type="common">Ringless honey mushroom</name>
    <name type="synonym">Agaricus tabescens</name>
    <dbReference type="NCBI Taxonomy" id="1929756"/>
    <lineage>
        <taxon>Eukaryota</taxon>
        <taxon>Fungi</taxon>
        <taxon>Dikarya</taxon>
        <taxon>Basidiomycota</taxon>
        <taxon>Agaricomycotina</taxon>
        <taxon>Agaricomycetes</taxon>
        <taxon>Agaricomycetidae</taxon>
        <taxon>Agaricales</taxon>
        <taxon>Marasmiineae</taxon>
        <taxon>Physalacriaceae</taxon>
        <taxon>Desarmillaria</taxon>
    </lineage>
</organism>
<proteinExistence type="predicted"/>
<dbReference type="AlphaFoldDB" id="A0AA39JLY3"/>
<sequence length="274" mass="30020">MDYTANGKLRRADSSNRKTPRLAKDIGIALKSMDILKKSASLGVVIIAARIVDPSGSARTCMTKDRVEEAHKNEGGPAIPARWNERAKEGEASRIELSDNDVLLMLATTIPHFKPAGNLDYVGNEIVSRRTRLNNGPGLVVLVMHSADVIMKAWANRPIEFSGVSATIGDLAHPTSCKQTYEEGDAVSAHCGGIEGWFWAGWSRIRLHPKNECKARPGTLWDPYEEAAGLLKSSEDDAEKRSIVFRKLAVVRSDGVVILSASDKNREMQDLIKC</sequence>
<dbReference type="EMBL" id="JAUEPS010000053">
    <property type="protein sequence ID" value="KAK0444657.1"/>
    <property type="molecule type" value="Genomic_DNA"/>
</dbReference>
<keyword evidence="2" id="KW-1185">Reference proteome</keyword>
<dbReference type="GeneID" id="85353647"/>
<dbReference type="RefSeq" id="XP_060325227.1">
    <property type="nucleotide sequence ID" value="XM_060470099.1"/>
</dbReference>
<reference evidence="1" key="1">
    <citation type="submission" date="2023-06" db="EMBL/GenBank/DDBJ databases">
        <authorList>
            <consortium name="Lawrence Berkeley National Laboratory"/>
            <person name="Ahrendt S."/>
            <person name="Sahu N."/>
            <person name="Indic B."/>
            <person name="Wong-Bajracharya J."/>
            <person name="Merenyi Z."/>
            <person name="Ke H.-M."/>
            <person name="Monk M."/>
            <person name="Kocsube S."/>
            <person name="Drula E."/>
            <person name="Lipzen A."/>
            <person name="Balint B."/>
            <person name="Henrissat B."/>
            <person name="Andreopoulos B."/>
            <person name="Martin F.M."/>
            <person name="Harder C.B."/>
            <person name="Rigling D."/>
            <person name="Ford K.L."/>
            <person name="Foster G.D."/>
            <person name="Pangilinan J."/>
            <person name="Papanicolaou A."/>
            <person name="Barry K."/>
            <person name="LaButti K."/>
            <person name="Viragh M."/>
            <person name="Koriabine M."/>
            <person name="Yan M."/>
            <person name="Riley R."/>
            <person name="Champramary S."/>
            <person name="Plett K.L."/>
            <person name="Tsai I.J."/>
            <person name="Slot J."/>
            <person name="Sipos G."/>
            <person name="Plett J."/>
            <person name="Nagy L.G."/>
            <person name="Grigoriev I.V."/>
        </authorList>
    </citation>
    <scope>NUCLEOTIDE SEQUENCE</scope>
    <source>
        <strain evidence="1">CCBAS 213</strain>
    </source>
</reference>
<dbReference type="Proteomes" id="UP001175211">
    <property type="component" value="Unassembled WGS sequence"/>
</dbReference>
<evidence type="ECO:0000313" key="2">
    <source>
        <dbReference type="Proteomes" id="UP001175211"/>
    </source>
</evidence>
<accession>A0AA39JLY3</accession>
<protein>
    <submittedName>
        <fullName evidence="1">Uncharacterized protein</fullName>
    </submittedName>
</protein>
<gene>
    <name evidence="1" type="ORF">EV420DRAFT_1484620</name>
</gene>